<comment type="caution">
    <text evidence="1">The sequence shown here is derived from an EMBL/GenBank/DDBJ whole genome shotgun (WGS) entry which is preliminary data.</text>
</comment>
<gene>
    <name evidence="1" type="ORF">DC487_14000</name>
</gene>
<dbReference type="Proteomes" id="UP000245627">
    <property type="component" value="Unassembled WGS sequence"/>
</dbReference>
<protein>
    <submittedName>
        <fullName evidence="1">Uncharacterized protein</fullName>
    </submittedName>
</protein>
<dbReference type="SUPFAM" id="SSF50965">
    <property type="entry name" value="Galactose oxidase, central domain"/>
    <property type="match status" value="1"/>
</dbReference>
<reference evidence="1 2" key="1">
    <citation type="submission" date="2018-04" db="EMBL/GenBank/DDBJ databases">
        <title>Sphingobacterium cortibacter sp. nov.</title>
        <authorList>
            <person name="Li Y."/>
        </authorList>
    </citation>
    <scope>NUCLEOTIDE SEQUENCE [LARGE SCALE GENOMIC DNA]</scope>
    <source>
        <strain evidence="1 2">2c-3</strain>
    </source>
</reference>
<evidence type="ECO:0000313" key="2">
    <source>
        <dbReference type="Proteomes" id="UP000245627"/>
    </source>
</evidence>
<dbReference type="EMBL" id="QDKG01000005">
    <property type="protein sequence ID" value="PVH24635.1"/>
    <property type="molecule type" value="Genomic_DNA"/>
</dbReference>
<keyword evidence="2" id="KW-1185">Reference proteome</keyword>
<sequence>MYYDRKTLIVFLFLSLFLCQIISCKKNNDEELPEEPENIQVDIYATGIRKENSINKPFYVHNNVAHSLPYSGNVAAIASDIFVSNDDVYVVGYVNRDASAMAQPAKAMLWKNSIPEELAIPNRATARALAVYVVASDVYVVGTISVAGRAIPTLWKNGEASTIGDGNLSAYPQDVMVVGNDVYIAGYENNSGSNTAVYWKNNVRYALSKPNVNTFSTGIFVDGADVYVAGYADAEFDQNAKYWKNGEEAVLPSGDIYSRTGAIAVDDGQVYVCGQVQQGENLMGRIWRNKEIMELQTPYGPARSASGMHVIKRNVYTVGAVRSETGNMPTLWVNGAVQEFGPFSTEFANINSIFVVEK</sequence>
<organism evidence="1 2">
    <name type="scientific">Sphingobacterium corticibacter</name>
    <dbReference type="NCBI Taxonomy" id="2171749"/>
    <lineage>
        <taxon>Bacteria</taxon>
        <taxon>Pseudomonadati</taxon>
        <taxon>Bacteroidota</taxon>
        <taxon>Sphingobacteriia</taxon>
        <taxon>Sphingobacteriales</taxon>
        <taxon>Sphingobacteriaceae</taxon>
        <taxon>Sphingobacterium</taxon>
    </lineage>
</organism>
<accession>A0A2T8HGT6</accession>
<dbReference type="InterPro" id="IPR011043">
    <property type="entry name" value="Gal_Oxase/kelch_b-propeller"/>
</dbReference>
<name>A0A2T8HGT6_9SPHI</name>
<proteinExistence type="predicted"/>
<dbReference type="AlphaFoldDB" id="A0A2T8HGT6"/>
<evidence type="ECO:0000313" key="1">
    <source>
        <dbReference type="EMBL" id="PVH24635.1"/>
    </source>
</evidence>